<dbReference type="GO" id="GO:0043190">
    <property type="term" value="C:ATP-binding cassette (ABC) transporter complex"/>
    <property type="evidence" value="ECO:0007669"/>
    <property type="project" value="InterPro"/>
</dbReference>
<keyword evidence="3" id="KW-1185">Reference proteome</keyword>
<dbReference type="GO" id="GO:0005524">
    <property type="term" value="F:ATP binding"/>
    <property type="evidence" value="ECO:0007669"/>
    <property type="project" value="InterPro"/>
</dbReference>
<evidence type="ECO:0000313" key="2">
    <source>
        <dbReference type="EMBL" id="OUC91808.1"/>
    </source>
</evidence>
<evidence type="ECO:0000259" key="1">
    <source>
        <dbReference type="Pfam" id="PF08402"/>
    </source>
</evidence>
<dbReference type="GO" id="GO:0022857">
    <property type="term" value="F:transmembrane transporter activity"/>
    <property type="evidence" value="ECO:0007669"/>
    <property type="project" value="InterPro"/>
</dbReference>
<comment type="caution">
    <text evidence="2">The sequence shown here is derived from an EMBL/GenBank/DDBJ whole genome shotgun (WGS) entry which is preliminary data.</text>
</comment>
<accession>A0A243RCW6</accession>
<proteinExistence type="predicted"/>
<sequence>MLRGEVADVSFYGGISHISVLVAGRPVPVLVATQGATQVQAGSSVALTWAPEDGVLIPQ</sequence>
<reference evidence="2 3" key="1">
    <citation type="submission" date="2017-05" db="EMBL/GenBank/DDBJ databases">
        <title>Biotechnological potential of actinobacteria isolated from South African environments.</title>
        <authorList>
            <person name="Le Roes-Hill M."/>
            <person name="Prins A."/>
            <person name="Durrell K.A."/>
        </authorList>
    </citation>
    <scope>NUCLEOTIDE SEQUENCE [LARGE SCALE GENOMIC DNA]</scope>
    <source>
        <strain evidence="2">M26</strain>
    </source>
</reference>
<dbReference type="InterPro" id="IPR008995">
    <property type="entry name" value="Mo/tungstate-bd_C_term_dom"/>
</dbReference>
<dbReference type="EMBL" id="NGFP01000200">
    <property type="protein sequence ID" value="OUC91808.1"/>
    <property type="molecule type" value="Genomic_DNA"/>
</dbReference>
<dbReference type="AlphaFoldDB" id="A0A243RCW6"/>
<gene>
    <name evidence="2" type="ORF">CA984_32415</name>
</gene>
<name>A0A243RCW6_9ACTN</name>
<dbReference type="SUPFAM" id="SSF50331">
    <property type="entry name" value="MOP-like"/>
    <property type="match status" value="1"/>
</dbReference>
<feature type="domain" description="Transport-associated OB type 2" evidence="1">
    <location>
        <begin position="2"/>
        <end position="56"/>
    </location>
</feature>
<evidence type="ECO:0000313" key="3">
    <source>
        <dbReference type="Proteomes" id="UP000194761"/>
    </source>
</evidence>
<protein>
    <recommendedName>
        <fullName evidence="1">Transport-associated OB type 2 domain-containing protein</fullName>
    </recommendedName>
</protein>
<dbReference type="InterPro" id="IPR013611">
    <property type="entry name" value="Transp-assoc_OB_typ2"/>
</dbReference>
<dbReference type="Proteomes" id="UP000194761">
    <property type="component" value="Unassembled WGS sequence"/>
</dbReference>
<dbReference type="Pfam" id="PF08402">
    <property type="entry name" value="TOBE_2"/>
    <property type="match status" value="1"/>
</dbReference>
<organism evidence="2 3">
    <name type="scientific">Streptosporangium minutum</name>
    <dbReference type="NCBI Taxonomy" id="569862"/>
    <lineage>
        <taxon>Bacteria</taxon>
        <taxon>Bacillati</taxon>
        <taxon>Actinomycetota</taxon>
        <taxon>Actinomycetes</taxon>
        <taxon>Streptosporangiales</taxon>
        <taxon>Streptosporangiaceae</taxon>
        <taxon>Streptosporangium</taxon>
    </lineage>
</organism>